<dbReference type="RefSeq" id="WP_064015114.1">
    <property type="nucleotide sequence ID" value="NZ_CP011387.1"/>
</dbReference>
<name>A0A172TAT5_9DEIO</name>
<evidence type="ECO:0000256" key="1">
    <source>
        <dbReference type="SAM" id="SignalP"/>
    </source>
</evidence>
<feature type="signal peptide" evidence="1">
    <location>
        <begin position="1"/>
        <end position="21"/>
    </location>
</feature>
<dbReference type="PATRIC" id="fig|1182568.3.peg.2061"/>
<gene>
    <name evidence="2" type="ORF">SU48_09890</name>
</gene>
<reference evidence="2 3" key="1">
    <citation type="submission" date="2015-01" db="EMBL/GenBank/DDBJ databases">
        <title>Deinococcus puniceus/DY1/ whole genome sequencing.</title>
        <authorList>
            <person name="Kim M.K."/>
            <person name="Srinivasan S."/>
            <person name="Lee J.-J."/>
        </authorList>
    </citation>
    <scope>NUCLEOTIDE SEQUENCE [LARGE SCALE GENOMIC DNA]</scope>
    <source>
        <strain evidence="2 3">DY1</strain>
    </source>
</reference>
<proteinExistence type="predicted"/>
<dbReference type="OrthoDB" id="69583at2"/>
<evidence type="ECO:0000313" key="3">
    <source>
        <dbReference type="Proteomes" id="UP000077363"/>
    </source>
</evidence>
<sequence length="188" mass="19987">MRVAACLSSLLLLTCAPGAGAAPPNGYYPQKAGLRWTYTSGETQEIGPPAVFRGVRVVPVAHQYGSTVYTQDLMEYRADGSVWLRGVNAGGRVNWYTPPLNVYPPGPLTPGQTWSSSSGTPGSATLKSVSRVMGVEPVRIGTTSYNALLIRTVLTSSGTQSTQLTYFVPTVGVVRYQTADGSQIDLVK</sequence>
<evidence type="ECO:0008006" key="4">
    <source>
        <dbReference type="Google" id="ProtNLM"/>
    </source>
</evidence>
<dbReference type="AlphaFoldDB" id="A0A172TAT5"/>
<dbReference type="EMBL" id="CP011387">
    <property type="protein sequence ID" value="ANE44037.1"/>
    <property type="molecule type" value="Genomic_DNA"/>
</dbReference>
<keyword evidence="3" id="KW-1185">Reference proteome</keyword>
<dbReference type="Proteomes" id="UP000077363">
    <property type="component" value="Chromosome"/>
</dbReference>
<dbReference type="KEGG" id="dpu:SU48_09890"/>
<protein>
    <recommendedName>
        <fullName evidence="4">Lipoprotein</fullName>
    </recommendedName>
</protein>
<feature type="chain" id="PRO_5008000578" description="Lipoprotein" evidence="1">
    <location>
        <begin position="22"/>
        <end position="188"/>
    </location>
</feature>
<evidence type="ECO:0000313" key="2">
    <source>
        <dbReference type="EMBL" id="ANE44037.1"/>
    </source>
</evidence>
<keyword evidence="1" id="KW-0732">Signal</keyword>
<organism evidence="2 3">
    <name type="scientific">Deinococcus puniceus</name>
    <dbReference type="NCBI Taxonomy" id="1182568"/>
    <lineage>
        <taxon>Bacteria</taxon>
        <taxon>Thermotogati</taxon>
        <taxon>Deinococcota</taxon>
        <taxon>Deinococci</taxon>
        <taxon>Deinococcales</taxon>
        <taxon>Deinococcaceae</taxon>
        <taxon>Deinococcus</taxon>
    </lineage>
</organism>
<accession>A0A172TAT5</accession>